<comment type="similarity">
    <text evidence="1">Belongs to the FGGY kinase family.</text>
</comment>
<keyword evidence="7" id="KW-0684">Rhamnose metabolism</keyword>
<accession>A0A6H0SCN5</accession>
<name>A0A6H0SCN5_9MYCO</name>
<organism evidence="10 11">
    <name type="scientific">Mycolicibacterium frederiksbergense</name>
    <dbReference type="NCBI Taxonomy" id="117567"/>
    <lineage>
        <taxon>Bacteria</taxon>
        <taxon>Bacillati</taxon>
        <taxon>Actinomycetota</taxon>
        <taxon>Actinomycetes</taxon>
        <taxon>Mycobacteriales</taxon>
        <taxon>Mycobacteriaceae</taxon>
        <taxon>Mycolicibacterium</taxon>
    </lineage>
</organism>
<dbReference type="SUPFAM" id="SSF53067">
    <property type="entry name" value="Actin-like ATPase domain"/>
    <property type="match status" value="2"/>
</dbReference>
<proteinExistence type="inferred from homology"/>
<dbReference type="EMBL" id="CP038799">
    <property type="protein sequence ID" value="QIV85273.1"/>
    <property type="molecule type" value="Genomic_DNA"/>
</dbReference>
<sequence>MRSGQVAAIDLGATSGRVMLADIGPGRLKLEQVARFANDPVHLWNGRRTALHWDVPGLFREACAGLAEAGRRSDNLVAVGIDSWAVDYGLLRGGALASLPYHYRDSRTDGGVCAVHRTIDPAELYARNGLQFLPFTTIYQLAAEKAGGQLDLADRALLIPDLIGYWLTGRQVTERTNASTTGLLRTTGEWDDDLAVRLGLRPDLFPALVEPGHELGPLLGEVADSLGLTPATTVTTVASHDTASAVVAVPMDSGSAAYISCGTWGLVGVEVGSPVVTEAGREANFTNEVGADGRIRYLHNVMGLWLLSETVRQYQREGYRADLSELLAQAGEVRATFDDFDTADPRFLAPGDMPARIRDWYDERGLQVPVTRPGVVRAIVESLAAAFADGVRRAAELSGTPVRTVHIVGGGSQNRLLCQLTADRAGLPVLAGPVEATALGNVLISARAHHLVDGDLEALRHIVATRFPPQQYTPRTRRTRIARTVGPGKRIGVKEVLS</sequence>
<evidence type="ECO:0000259" key="8">
    <source>
        <dbReference type="Pfam" id="PF00370"/>
    </source>
</evidence>
<dbReference type="CDD" id="cd07771">
    <property type="entry name" value="ASKHA_NBD_FGGY_RhaB-like"/>
    <property type="match status" value="1"/>
</dbReference>
<evidence type="ECO:0000313" key="11">
    <source>
        <dbReference type="Proteomes" id="UP000501849"/>
    </source>
</evidence>
<dbReference type="InterPro" id="IPR018484">
    <property type="entry name" value="FGGY_N"/>
</dbReference>
<dbReference type="Pfam" id="PF00370">
    <property type="entry name" value="FGGY_N"/>
    <property type="match status" value="1"/>
</dbReference>
<keyword evidence="6" id="KW-0067">ATP-binding</keyword>
<evidence type="ECO:0000256" key="5">
    <source>
        <dbReference type="ARBA" id="ARBA00022777"/>
    </source>
</evidence>
<evidence type="ECO:0000256" key="2">
    <source>
        <dbReference type="ARBA" id="ARBA00022629"/>
    </source>
</evidence>
<dbReference type="GO" id="GO:0019301">
    <property type="term" value="P:rhamnose catabolic process"/>
    <property type="evidence" value="ECO:0007669"/>
    <property type="project" value="InterPro"/>
</dbReference>
<dbReference type="Proteomes" id="UP000501849">
    <property type="component" value="Chromosome"/>
</dbReference>
<dbReference type="PANTHER" id="PTHR43095">
    <property type="entry name" value="SUGAR KINASE"/>
    <property type="match status" value="1"/>
</dbReference>
<dbReference type="AlphaFoldDB" id="A0A6H0SCN5"/>
<keyword evidence="4" id="KW-0547">Nucleotide-binding</keyword>
<dbReference type="InterPro" id="IPR013449">
    <property type="entry name" value="Rhamnulokinase"/>
</dbReference>
<reference evidence="10 11" key="1">
    <citation type="submission" date="2019-04" db="EMBL/GenBank/DDBJ databases">
        <title>Draft, Whole-Genome Sequence of the Anthracene-degrading Mycobacterium frederiksbergense LB501T, Isolated from a Polycyclic Aromatic Hydrocarbon (PAH)-Contaminated Soil.</title>
        <authorList>
            <person name="Augelletti F."/>
        </authorList>
    </citation>
    <scope>NUCLEOTIDE SEQUENCE [LARGE SCALE GENOMIC DNA]</scope>
    <source>
        <strain evidence="10 11">LB 501T</strain>
    </source>
</reference>
<dbReference type="RefSeq" id="WP_168145548.1">
    <property type="nucleotide sequence ID" value="NZ_CP038799.1"/>
</dbReference>
<keyword evidence="5 10" id="KW-0418">Kinase</keyword>
<dbReference type="InterPro" id="IPR043129">
    <property type="entry name" value="ATPase_NBD"/>
</dbReference>
<evidence type="ECO:0000313" key="10">
    <source>
        <dbReference type="EMBL" id="QIV85273.1"/>
    </source>
</evidence>
<keyword evidence="2" id="KW-0119">Carbohydrate metabolism</keyword>
<dbReference type="KEGG" id="mfre:EXE63_12470"/>
<dbReference type="InterPro" id="IPR018485">
    <property type="entry name" value="FGGY_C"/>
</dbReference>
<dbReference type="Pfam" id="PF02782">
    <property type="entry name" value="FGGY_C"/>
    <property type="match status" value="1"/>
</dbReference>
<protein>
    <submittedName>
        <fullName evidence="10">Rhamnulokinase</fullName>
    </submittedName>
</protein>
<gene>
    <name evidence="10" type="ORF">EXE63_12470</name>
</gene>
<dbReference type="GO" id="GO:0008993">
    <property type="term" value="F:rhamnulokinase activity"/>
    <property type="evidence" value="ECO:0007669"/>
    <property type="project" value="InterPro"/>
</dbReference>
<dbReference type="GO" id="GO:0042732">
    <property type="term" value="P:D-xylose metabolic process"/>
    <property type="evidence" value="ECO:0007669"/>
    <property type="project" value="UniProtKB-KW"/>
</dbReference>
<evidence type="ECO:0000256" key="1">
    <source>
        <dbReference type="ARBA" id="ARBA00009156"/>
    </source>
</evidence>
<dbReference type="InterPro" id="IPR050406">
    <property type="entry name" value="FGGY_Carb_Kinase"/>
</dbReference>
<evidence type="ECO:0000256" key="3">
    <source>
        <dbReference type="ARBA" id="ARBA00022679"/>
    </source>
</evidence>
<keyword evidence="3" id="KW-0808">Transferase</keyword>
<keyword evidence="11" id="KW-1185">Reference proteome</keyword>
<evidence type="ECO:0000256" key="4">
    <source>
        <dbReference type="ARBA" id="ARBA00022741"/>
    </source>
</evidence>
<evidence type="ECO:0000256" key="6">
    <source>
        <dbReference type="ARBA" id="ARBA00022840"/>
    </source>
</evidence>
<keyword evidence="2" id="KW-0859">Xylose metabolism</keyword>
<dbReference type="Gene3D" id="3.30.420.40">
    <property type="match status" value="2"/>
</dbReference>
<feature type="domain" description="Carbohydrate kinase FGGY C-terminal" evidence="9">
    <location>
        <begin position="257"/>
        <end position="448"/>
    </location>
</feature>
<dbReference type="PANTHER" id="PTHR43095:SF5">
    <property type="entry name" value="XYLULOSE KINASE"/>
    <property type="match status" value="1"/>
</dbReference>
<evidence type="ECO:0000256" key="7">
    <source>
        <dbReference type="ARBA" id="ARBA00023308"/>
    </source>
</evidence>
<evidence type="ECO:0000259" key="9">
    <source>
        <dbReference type="Pfam" id="PF02782"/>
    </source>
</evidence>
<feature type="domain" description="Carbohydrate kinase FGGY N-terminal" evidence="8">
    <location>
        <begin position="8"/>
        <end position="247"/>
    </location>
</feature>
<dbReference type="GO" id="GO:0005524">
    <property type="term" value="F:ATP binding"/>
    <property type="evidence" value="ECO:0007669"/>
    <property type="project" value="UniProtKB-KW"/>
</dbReference>